<organism evidence="8 9">
    <name type="scientific">Thermodesulforhabdus norvegica</name>
    <dbReference type="NCBI Taxonomy" id="39841"/>
    <lineage>
        <taxon>Bacteria</taxon>
        <taxon>Pseudomonadati</taxon>
        <taxon>Thermodesulfobacteriota</taxon>
        <taxon>Syntrophobacteria</taxon>
        <taxon>Syntrophobacterales</taxon>
        <taxon>Thermodesulforhabdaceae</taxon>
        <taxon>Thermodesulforhabdus</taxon>
    </lineage>
</organism>
<keyword evidence="2" id="KW-0229">DNA integration</keyword>
<dbReference type="EMBL" id="FOUU01000012">
    <property type="protein sequence ID" value="SFN05335.1"/>
    <property type="molecule type" value="Genomic_DNA"/>
</dbReference>
<comment type="similarity">
    <text evidence="1">Belongs to the 'phage' integrase family.</text>
</comment>
<dbReference type="STRING" id="39841.SAMN05660836_02473"/>
<protein>
    <submittedName>
        <fullName evidence="8">Site-specific recombinase XerD</fullName>
    </submittedName>
</protein>
<dbReference type="RefSeq" id="WP_218148896.1">
    <property type="nucleotide sequence ID" value="NZ_FOUU01000012.1"/>
</dbReference>
<reference evidence="9" key="1">
    <citation type="submission" date="2016-10" db="EMBL/GenBank/DDBJ databases">
        <authorList>
            <person name="Varghese N."/>
            <person name="Submissions S."/>
        </authorList>
    </citation>
    <scope>NUCLEOTIDE SEQUENCE [LARGE SCALE GENOMIC DNA]</scope>
    <source>
        <strain evidence="9">DSM 9990</strain>
    </source>
</reference>
<dbReference type="PROSITE" id="PS51898">
    <property type="entry name" value="TYR_RECOMBINASE"/>
    <property type="match status" value="1"/>
</dbReference>
<dbReference type="InterPro" id="IPR004107">
    <property type="entry name" value="Integrase_SAM-like_N"/>
</dbReference>
<dbReference type="GO" id="GO:0015074">
    <property type="term" value="P:DNA integration"/>
    <property type="evidence" value="ECO:0007669"/>
    <property type="project" value="UniProtKB-KW"/>
</dbReference>
<keyword evidence="3 5" id="KW-0238">DNA-binding</keyword>
<dbReference type="AlphaFoldDB" id="A0A1I4VVW0"/>
<dbReference type="PANTHER" id="PTHR30349:SF64">
    <property type="entry name" value="PROPHAGE INTEGRASE INTD-RELATED"/>
    <property type="match status" value="1"/>
</dbReference>
<dbReference type="InterPro" id="IPR002104">
    <property type="entry name" value="Integrase_catalytic"/>
</dbReference>
<accession>A0A1I4VVW0</accession>
<keyword evidence="9" id="KW-1185">Reference proteome</keyword>
<dbReference type="GO" id="GO:0003677">
    <property type="term" value="F:DNA binding"/>
    <property type="evidence" value="ECO:0007669"/>
    <property type="project" value="UniProtKB-UniRule"/>
</dbReference>
<dbReference type="Pfam" id="PF00589">
    <property type="entry name" value="Phage_integrase"/>
    <property type="match status" value="1"/>
</dbReference>
<evidence type="ECO:0000256" key="3">
    <source>
        <dbReference type="ARBA" id="ARBA00023125"/>
    </source>
</evidence>
<feature type="domain" description="Tyr recombinase" evidence="6">
    <location>
        <begin position="158"/>
        <end position="331"/>
    </location>
</feature>
<dbReference type="GO" id="GO:0006310">
    <property type="term" value="P:DNA recombination"/>
    <property type="evidence" value="ECO:0007669"/>
    <property type="project" value="UniProtKB-KW"/>
</dbReference>
<dbReference type="InterPro" id="IPR010998">
    <property type="entry name" value="Integrase_recombinase_N"/>
</dbReference>
<dbReference type="InterPro" id="IPR011010">
    <property type="entry name" value="DNA_brk_join_enz"/>
</dbReference>
<dbReference type="InterPro" id="IPR013762">
    <property type="entry name" value="Integrase-like_cat_sf"/>
</dbReference>
<dbReference type="PROSITE" id="PS51900">
    <property type="entry name" value="CB"/>
    <property type="match status" value="1"/>
</dbReference>
<evidence type="ECO:0000313" key="9">
    <source>
        <dbReference type="Proteomes" id="UP000199611"/>
    </source>
</evidence>
<dbReference type="Gene3D" id="1.10.443.10">
    <property type="entry name" value="Intergrase catalytic core"/>
    <property type="match status" value="1"/>
</dbReference>
<sequence length="343" mass="40393">MIRIESGKDAAMVKSPYNPDYIAKIKAVKGYRWHPDKKCWSIPYSQLKSLLSTFDGEKVEINTSVWFYEQRKELMARKYSRRTVKLYLHYNEEFLRFCNKTPYQVSNDDVRNYLYYLAEKGCSASTLNIAINALKFYYGEILKRRFVYEIKRPKKDKRLPAVFSQEEVSGILSSITNTKHKLILMFMYSAGLRVGEVVRLRVEDMDVERRLIRIRGGKGRKDRYTILSEVASKTLKEYLRKYKPEKRLFSGQRKYRHITTRTVQKIFENACRKAEIKKDVTVHSLHHSFATHLLESGVDLRYIQEQLGHKSSKTTEIYTHVAMKDLRRIRSPLDLMGGDKKDG</sequence>
<gene>
    <name evidence="8" type="ORF">SAMN05660836_02473</name>
</gene>
<dbReference type="NCBIfam" id="NF040815">
    <property type="entry name" value="recomb_XerA_Arch"/>
    <property type="match status" value="1"/>
</dbReference>
<dbReference type="PANTHER" id="PTHR30349">
    <property type="entry name" value="PHAGE INTEGRASE-RELATED"/>
    <property type="match status" value="1"/>
</dbReference>
<evidence type="ECO:0000256" key="1">
    <source>
        <dbReference type="ARBA" id="ARBA00008857"/>
    </source>
</evidence>
<evidence type="ECO:0000256" key="2">
    <source>
        <dbReference type="ARBA" id="ARBA00022908"/>
    </source>
</evidence>
<dbReference type="InterPro" id="IPR050090">
    <property type="entry name" value="Tyrosine_recombinase_XerCD"/>
</dbReference>
<evidence type="ECO:0000256" key="4">
    <source>
        <dbReference type="ARBA" id="ARBA00023172"/>
    </source>
</evidence>
<dbReference type="Pfam" id="PF13495">
    <property type="entry name" value="Phage_int_SAM_4"/>
    <property type="match status" value="1"/>
</dbReference>
<dbReference type="SUPFAM" id="SSF56349">
    <property type="entry name" value="DNA breaking-rejoining enzymes"/>
    <property type="match status" value="1"/>
</dbReference>
<name>A0A1I4VVW0_9BACT</name>
<evidence type="ECO:0000256" key="5">
    <source>
        <dbReference type="PROSITE-ProRule" id="PRU01248"/>
    </source>
</evidence>
<dbReference type="Gene3D" id="1.10.150.130">
    <property type="match status" value="1"/>
</dbReference>
<keyword evidence="4" id="KW-0233">DNA recombination</keyword>
<feature type="domain" description="Core-binding (CB)" evidence="7">
    <location>
        <begin position="65"/>
        <end position="142"/>
    </location>
</feature>
<evidence type="ECO:0000259" key="7">
    <source>
        <dbReference type="PROSITE" id="PS51900"/>
    </source>
</evidence>
<proteinExistence type="inferred from homology"/>
<evidence type="ECO:0000259" key="6">
    <source>
        <dbReference type="PROSITE" id="PS51898"/>
    </source>
</evidence>
<dbReference type="InterPro" id="IPR044068">
    <property type="entry name" value="CB"/>
</dbReference>
<evidence type="ECO:0000313" key="8">
    <source>
        <dbReference type="EMBL" id="SFN05335.1"/>
    </source>
</evidence>
<dbReference type="Proteomes" id="UP000199611">
    <property type="component" value="Unassembled WGS sequence"/>
</dbReference>